<reference evidence="2 3" key="1">
    <citation type="journal article" date="2010" name="Stand. Genomic Sci.">
        <title>Complete genome sequence of Desulfarculus baarsii type strain (2st14).</title>
        <authorList>
            <person name="Sun H."/>
            <person name="Spring S."/>
            <person name="Lapidus A."/>
            <person name="Davenport K."/>
            <person name="Del Rio T.G."/>
            <person name="Tice H."/>
            <person name="Nolan M."/>
            <person name="Copeland A."/>
            <person name="Cheng J.F."/>
            <person name="Lucas S."/>
            <person name="Tapia R."/>
            <person name="Goodwin L."/>
            <person name="Pitluck S."/>
            <person name="Ivanova N."/>
            <person name="Pagani I."/>
            <person name="Mavromatis K."/>
            <person name="Ovchinnikova G."/>
            <person name="Pati A."/>
            <person name="Chen A."/>
            <person name="Palaniappan K."/>
            <person name="Hauser L."/>
            <person name="Chang Y.J."/>
            <person name="Jeffries C.D."/>
            <person name="Detter J.C."/>
            <person name="Han C."/>
            <person name="Rohde M."/>
            <person name="Brambilla E."/>
            <person name="Goker M."/>
            <person name="Woyke T."/>
            <person name="Bristow J."/>
            <person name="Eisen J.A."/>
            <person name="Markowitz V."/>
            <person name="Hugenholtz P."/>
            <person name="Kyrpides N.C."/>
            <person name="Klenk H.P."/>
            <person name="Land M."/>
        </authorList>
    </citation>
    <scope>NUCLEOTIDE SEQUENCE [LARGE SCALE GENOMIC DNA]</scope>
    <source>
        <strain evidence="3">ATCC 33931 / DSM 2075 / LMG 7858 / VKM B-1802 / 2st14</strain>
    </source>
</reference>
<dbReference type="STRING" id="644282.Deba_1865"/>
<proteinExistence type="predicted"/>
<evidence type="ECO:0000313" key="3">
    <source>
        <dbReference type="Proteomes" id="UP000009047"/>
    </source>
</evidence>
<feature type="compositionally biased region" description="Low complexity" evidence="1">
    <location>
        <begin position="25"/>
        <end position="39"/>
    </location>
</feature>
<dbReference type="EMBL" id="CP002085">
    <property type="protein sequence ID" value="ADK85230.1"/>
    <property type="molecule type" value="Genomic_DNA"/>
</dbReference>
<dbReference type="Proteomes" id="UP000009047">
    <property type="component" value="Chromosome"/>
</dbReference>
<sequence>MVDFPTYLRPVDLRVDKKPQVRQNGGEQSSGQTAAQAASHEGQRSADKVRLLFPRIAAMQGLEEAPGLQEAEDALAQLREDLPSAGQLVGQIHEFADRRRIISLLAPLLDC</sequence>
<feature type="region of interest" description="Disordered" evidence="1">
    <location>
        <begin position="15"/>
        <end position="46"/>
    </location>
</feature>
<dbReference type="KEGG" id="dbr:Deba_1865"/>
<name>E1QI37_DESB2</name>
<protein>
    <submittedName>
        <fullName evidence="2">Uncharacterized protein</fullName>
    </submittedName>
</protein>
<keyword evidence="3" id="KW-1185">Reference proteome</keyword>
<accession>E1QI37</accession>
<evidence type="ECO:0000256" key="1">
    <source>
        <dbReference type="SAM" id="MobiDB-lite"/>
    </source>
</evidence>
<dbReference type="HOGENOM" id="CLU_2154260_0_0_7"/>
<organism evidence="2 3">
    <name type="scientific">Desulfarculus baarsii (strain ATCC 33931 / DSM 2075 / LMG 7858 / VKM B-1802 / 2st14)</name>
    <dbReference type="NCBI Taxonomy" id="644282"/>
    <lineage>
        <taxon>Bacteria</taxon>
        <taxon>Pseudomonadati</taxon>
        <taxon>Thermodesulfobacteriota</taxon>
        <taxon>Desulfarculia</taxon>
        <taxon>Desulfarculales</taxon>
        <taxon>Desulfarculaceae</taxon>
        <taxon>Desulfarculus</taxon>
    </lineage>
</organism>
<evidence type="ECO:0000313" key="2">
    <source>
        <dbReference type="EMBL" id="ADK85230.1"/>
    </source>
</evidence>
<dbReference type="AlphaFoldDB" id="E1QI37"/>
<gene>
    <name evidence="2" type="ordered locus">Deba_1865</name>
</gene>